<dbReference type="InterPro" id="IPR000591">
    <property type="entry name" value="DEP_dom"/>
</dbReference>
<dbReference type="GO" id="GO:1904262">
    <property type="term" value="P:negative regulation of TORC1 signaling"/>
    <property type="evidence" value="ECO:0007669"/>
    <property type="project" value="TreeGrafter"/>
</dbReference>
<dbReference type="Gene3D" id="1.10.10.10">
    <property type="entry name" value="Winged helix-like DNA-binding domain superfamily/Winged helix DNA-binding domain"/>
    <property type="match status" value="1"/>
</dbReference>
<name>A0A4Q1BR56_TREME</name>
<dbReference type="STRING" id="5217.A0A4Q1BR56"/>
<dbReference type="InterPro" id="IPR048255">
    <property type="entry name" value="IML1_N"/>
</dbReference>
<dbReference type="Pfam" id="PF00610">
    <property type="entry name" value="DEP"/>
    <property type="match status" value="1"/>
</dbReference>
<dbReference type="PANTHER" id="PTHR13179">
    <property type="entry name" value="DEP DOMAIN CONTAINING PROTEIN 5"/>
    <property type="match status" value="1"/>
</dbReference>
<dbReference type="GO" id="GO:0035556">
    <property type="term" value="P:intracellular signal transduction"/>
    <property type="evidence" value="ECO:0007669"/>
    <property type="project" value="InterPro"/>
</dbReference>
<evidence type="ECO:0000256" key="2">
    <source>
        <dbReference type="ARBA" id="ARBA00005643"/>
    </source>
</evidence>
<dbReference type="GO" id="GO:0005774">
    <property type="term" value="C:vacuolar membrane"/>
    <property type="evidence" value="ECO:0007669"/>
    <property type="project" value="UniProtKB-SubCell"/>
</dbReference>
<dbReference type="SMART" id="SM00049">
    <property type="entry name" value="DEP"/>
    <property type="match status" value="1"/>
</dbReference>
<feature type="compositionally biased region" description="Polar residues" evidence="5">
    <location>
        <begin position="17"/>
        <end position="39"/>
    </location>
</feature>
<dbReference type="Pfam" id="PF12257">
    <property type="entry name" value="IML1"/>
    <property type="match status" value="1"/>
</dbReference>
<dbReference type="PANTHER" id="PTHR13179:SF8">
    <property type="entry name" value="GATOR COMPLEX PROTEIN DEPDC5"/>
    <property type="match status" value="1"/>
</dbReference>
<dbReference type="Proteomes" id="UP000289152">
    <property type="component" value="Unassembled WGS sequence"/>
</dbReference>
<evidence type="ECO:0000256" key="5">
    <source>
        <dbReference type="SAM" id="MobiDB-lite"/>
    </source>
</evidence>
<reference evidence="7 8" key="1">
    <citation type="submission" date="2016-06" db="EMBL/GenBank/DDBJ databases">
        <title>Evolution of pathogenesis and genome organization in the Tremellales.</title>
        <authorList>
            <person name="Cuomo C."/>
            <person name="Litvintseva A."/>
            <person name="Heitman J."/>
            <person name="Chen Y."/>
            <person name="Sun S."/>
            <person name="Springer D."/>
            <person name="Dromer F."/>
            <person name="Young S."/>
            <person name="Zeng Q."/>
            <person name="Chapman S."/>
            <person name="Gujja S."/>
            <person name="Saif S."/>
            <person name="Birren B."/>
        </authorList>
    </citation>
    <scope>NUCLEOTIDE SEQUENCE [LARGE SCALE GENOMIC DNA]</scope>
    <source>
        <strain evidence="7 8">ATCC 28783</strain>
    </source>
</reference>
<dbReference type="FunCoup" id="A0A4Q1BR56">
    <property type="interactions" value="195"/>
</dbReference>
<dbReference type="GO" id="GO:1990130">
    <property type="term" value="C:GATOR1 complex"/>
    <property type="evidence" value="ECO:0007669"/>
    <property type="project" value="TreeGrafter"/>
</dbReference>
<comment type="subcellular location">
    <subcellularLocation>
        <location evidence="1">Vacuole membrane</location>
        <topology evidence="1">Peripheral membrane protein</topology>
    </subcellularLocation>
</comment>
<accession>A0A4Q1BR56</accession>
<keyword evidence="8" id="KW-1185">Reference proteome</keyword>
<dbReference type="VEuPathDB" id="FungiDB:TREMEDRAFT_35030"/>
<dbReference type="OrthoDB" id="39497at2759"/>
<dbReference type="InterPro" id="IPR036388">
    <property type="entry name" value="WH-like_DNA-bd_sf"/>
</dbReference>
<evidence type="ECO:0000256" key="1">
    <source>
        <dbReference type="ARBA" id="ARBA00004148"/>
    </source>
</evidence>
<comment type="caution">
    <text evidence="7">The sequence shown here is derived from an EMBL/GenBank/DDBJ whole genome shotgun (WGS) entry which is preliminary data.</text>
</comment>
<dbReference type="InParanoid" id="A0A4Q1BR56"/>
<evidence type="ECO:0000313" key="7">
    <source>
        <dbReference type="EMBL" id="RXK40441.1"/>
    </source>
</evidence>
<evidence type="ECO:0000259" key="6">
    <source>
        <dbReference type="PROSITE" id="PS50186"/>
    </source>
</evidence>
<dbReference type="GO" id="GO:0005096">
    <property type="term" value="F:GTPase activator activity"/>
    <property type="evidence" value="ECO:0007669"/>
    <property type="project" value="InterPro"/>
</dbReference>
<dbReference type="EMBL" id="SDIL01000018">
    <property type="protein sequence ID" value="RXK40441.1"/>
    <property type="molecule type" value="Genomic_DNA"/>
</dbReference>
<dbReference type="PROSITE" id="PS50186">
    <property type="entry name" value="DEP"/>
    <property type="match status" value="1"/>
</dbReference>
<gene>
    <name evidence="7" type="ORF">M231_02274</name>
</gene>
<feature type="region of interest" description="Disordered" evidence="5">
    <location>
        <begin position="1"/>
        <end position="84"/>
    </location>
</feature>
<protein>
    <recommendedName>
        <fullName evidence="3">Vacuolar membrane-associated protein IML1</fullName>
    </recommendedName>
    <alternativeName>
        <fullName evidence="4">Vacuolar membrane-associated protein iml1</fullName>
    </alternativeName>
</protein>
<dbReference type="SUPFAM" id="SSF46785">
    <property type="entry name" value="Winged helix' DNA-binding domain"/>
    <property type="match status" value="1"/>
</dbReference>
<comment type="similarity">
    <text evidence="2">Belongs to the IML1 family.</text>
</comment>
<evidence type="ECO:0000313" key="8">
    <source>
        <dbReference type="Proteomes" id="UP000289152"/>
    </source>
</evidence>
<feature type="domain" description="DEP" evidence="6">
    <location>
        <begin position="1304"/>
        <end position="1380"/>
    </location>
</feature>
<evidence type="ECO:0000256" key="3">
    <source>
        <dbReference type="ARBA" id="ARBA00018529"/>
    </source>
</evidence>
<proteinExistence type="inferred from homology"/>
<dbReference type="InterPro" id="IPR027244">
    <property type="entry name" value="IML1"/>
</dbReference>
<evidence type="ECO:0000256" key="4">
    <source>
        <dbReference type="ARBA" id="ARBA00021881"/>
    </source>
</evidence>
<dbReference type="GO" id="GO:0010508">
    <property type="term" value="P:positive regulation of autophagy"/>
    <property type="evidence" value="ECO:0007669"/>
    <property type="project" value="TreeGrafter"/>
</dbReference>
<sequence length="1721" mass="191949">MVDSPEHGRPPAIDVSAANNRILSDQTASAAETALSSIHGTLGRSRGRKAGHAKTNSWPSPPKPIMTNHSTAPDVPPQTTPDDEGLDMVHSDRAQLQLYTYKATSVPGPSSQPSPLPSTSGNFTIAPRSQVLFSFNTLPWLVRTGDYLEIRRIGNAGLEKTAAHGPHALKAGGEALKSVVREAKAGEVRDGYVFRVGADAPNIPINQIHIPETVASAFCLQHRLEVQVMRVPDPEKVQVDFVELRFSQYLGRADMWRLGMSLENSTIHVGEKVSLAGGAVRADIQGIWRGKNRYSSGIVTPKTKTIYRSRSAQVYIFIQLCQETWEFDEDGERYSEKVVHGFLPELFNRWAAKSTSHLVTIIFFARVHYNEDEVRYLEDNALTKGLIKDYTGRWCKDFYHVAIDFERRSDWHQALGEIKQRLEKSEKEILLDFHVSQLRGTDREGTENRILGRWSFAYEGNVLEAVNLALNPFDEHYIDRDLSRTGMSMAVLTPGTGHFAVDKNLLRLTTERMVDHGISLDLVCLTKMPLHSVPLFSYVSKRPKGLVSEQTVSGMKTKPTIPDLLYFDAKNVKDEDCELADCYSIPKWVNCSFYSKTHDKPFRMDRFVPRCKMYEIQMLGVLDHNLTRVAVPLLAEDDIIAPRKDLTEADRKKLRDDFDAAIFGGKPTTEIKGDGNTPAAGSLPNASYQSARLLATRAEEGRINSLSSLVASQGRLAPLLSSGRENRTPEQSAQDLEDEIEILNPLESARRARNRKARSETLLSDGASTAIISKRNAEVSPSRSSIRSGVLSGASTPKLTPVKRLRRPSSRSSVVARFGPSWLLGALTTRSQLSLPTAAAETVARTDVSSVSGSRVSSPSTLKGPSVVSRAIPGAPVVLPATPSPSREFSNVTQPLPIAPRPARIVSEDDLGKSHRSSVKEKVSRSENSSWGKVASFNKSARHVTVNPCNPNENPMALTGDTRRWQHVRPRPMKDTHHLVKWTSLCTPACLPLTTDYMPTASELQEFYEANSYDIACFADQLSFLIRADSAAHNLPLAIMREMASQRLTQNFQYIVLPHQAAVEMDEALSTHPTRKVLLPGDSTQAGLRAGGASEVLRDASGAIYLSWSNHIHRLAFDSQKQSVTVQRFVRKIRHTTESEKYTCLVWASQMNGFNEAKATFHYPNVEARLNFNYLDRLIAGEEDQLTPSIKYWRTRYILIPSGKDPSMSQGIVPSGENFNTSEILMAGASKVLEILERHQWKSPTRAKRPLRLIPTTFDPSACVLDEGLMTELERLVEGKEKGDKVKKIAGLTLQTVGEMMCKPNNGLIIRERWWGFNVHEDSFSGEIFCEWLVNTFEDIETREQAVEWARSLFEKGLIEHVANAHGFFDYNHFFYRLRPTYDINASKRKQWFGSGSGSAISSNTTNKSLTGPRDLIERHAALSTSPSSVPVAKLTDAPPKKRKIRMSQTTIIDLDPSRKSDRAEVAILHADVIHNARNAFHFELNWLGVTAGLLDELRLKCSAQAERYALRFVEAPVEQIKDVSLKSAYRQPIPIPLALSPPIVPDLHLRLAEHGTGQSSNFFEYSILTQKFGFVLDVESSTRYPDNIEVEYSYRGQVKFEYSQFCHKSGLALVQCLGGEKGFLWCDNRLFIAAPQRRGQEGLGIGMSSYPNAPLALKLSKQEEARCLRMELESFCNDIDGLKKFYEEVLNGLPLVPESVKLEGEKNERMEVDGEKDEGG</sequence>
<organism evidence="7 8">
    <name type="scientific">Tremella mesenterica</name>
    <name type="common">Jelly fungus</name>
    <dbReference type="NCBI Taxonomy" id="5217"/>
    <lineage>
        <taxon>Eukaryota</taxon>
        <taxon>Fungi</taxon>
        <taxon>Dikarya</taxon>
        <taxon>Basidiomycota</taxon>
        <taxon>Agaricomycotina</taxon>
        <taxon>Tremellomycetes</taxon>
        <taxon>Tremellales</taxon>
        <taxon>Tremellaceae</taxon>
        <taxon>Tremella</taxon>
    </lineage>
</organism>
<dbReference type="InterPro" id="IPR036390">
    <property type="entry name" value="WH_DNA-bd_sf"/>
</dbReference>